<protein>
    <submittedName>
        <fullName evidence="2">Uncharacterized protein</fullName>
    </submittedName>
</protein>
<dbReference type="EMBL" id="UPHU01000001">
    <property type="protein sequence ID" value="VBA47223.1"/>
    <property type="molecule type" value="Genomic_DNA"/>
</dbReference>
<dbReference type="Proteomes" id="UP000268285">
    <property type="component" value="Unassembled WGS sequence"/>
</dbReference>
<feature type="region of interest" description="Disordered" evidence="1">
    <location>
        <begin position="90"/>
        <end position="124"/>
    </location>
</feature>
<proteinExistence type="predicted"/>
<organism evidence="2 3">
    <name type="scientific">Mycobacterium pseudokansasii</name>
    <dbReference type="NCBI Taxonomy" id="2341080"/>
    <lineage>
        <taxon>Bacteria</taxon>
        <taxon>Bacillati</taxon>
        <taxon>Actinomycetota</taxon>
        <taxon>Actinomycetes</taxon>
        <taxon>Mycobacteriales</taxon>
        <taxon>Mycobacteriaceae</taxon>
        <taxon>Mycobacterium</taxon>
    </lineage>
</organism>
<feature type="compositionally biased region" description="Basic and acidic residues" evidence="1">
    <location>
        <begin position="1"/>
        <end position="18"/>
    </location>
</feature>
<accession>A0A498QLP8</accession>
<evidence type="ECO:0000313" key="2">
    <source>
        <dbReference type="EMBL" id="VBA47223.1"/>
    </source>
</evidence>
<gene>
    <name evidence="2" type="ORF">LAUMK142_00658</name>
</gene>
<feature type="region of interest" description="Disordered" evidence="1">
    <location>
        <begin position="1"/>
        <end position="39"/>
    </location>
</feature>
<dbReference type="AlphaFoldDB" id="A0A498QLP8"/>
<feature type="compositionally biased region" description="Basic residues" evidence="1">
    <location>
        <begin position="24"/>
        <end position="38"/>
    </location>
</feature>
<dbReference type="OrthoDB" id="4750256at2"/>
<dbReference type="RefSeq" id="WP_136624707.1">
    <property type="nucleotide sequence ID" value="NZ_UPHU01000001.1"/>
</dbReference>
<sequence>MSAKREAASCHGDAKADGLNRAASRGKSRAGKSPRQRARVAGVALGALALTSAAGANLDVAAPESVTSSQLGVGRLAITLNAHEVFKLDTCTSEDPGGSVTTSTDDSDGMGETPSNNATTNPHTARIRIPEPMPIRALALLSESEESEAVRNLPVHLDEFEESSSESFEPTNPVETVRRIFEEIDTPEAEAEFRSVFTPTNVSSTRTAETPYFIPDVGWVDESFASRFRYELDELQDQLNQFNPEVGGSKVGFSRDNIDDHLTTLRANLPEISASDQRDSSESDAMVLSGEEDNSVFVTLGNSPSNDNLSNLSNNNIPDYNAVDYEVNTEPSSMQIPLIDPYADTPDYHGMSVAALSALEYSNLVGVGDNYVTVADVFNNAGSTDNN</sequence>
<evidence type="ECO:0000313" key="3">
    <source>
        <dbReference type="Proteomes" id="UP000268285"/>
    </source>
</evidence>
<feature type="compositionally biased region" description="Polar residues" evidence="1">
    <location>
        <begin position="113"/>
        <end position="123"/>
    </location>
</feature>
<evidence type="ECO:0000256" key="1">
    <source>
        <dbReference type="SAM" id="MobiDB-lite"/>
    </source>
</evidence>
<reference evidence="2 3" key="1">
    <citation type="submission" date="2018-09" db="EMBL/GenBank/DDBJ databases">
        <authorList>
            <person name="Tagini F."/>
        </authorList>
    </citation>
    <scope>NUCLEOTIDE SEQUENCE [LARGE SCALE GENOMIC DNA]</scope>
    <source>
        <strain evidence="2 3">MK142</strain>
    </source>
</reference>
<name>A0A498QLP8_9MYCO</name>
<keyword evidence="3" id="KW-1185">Reference proteome</keyword>